<evidence type="ECO:0000256" key="1">
    <source>
        <dbReference type="SAM" id="MobiDB-lite"/>
    </source>
</evidence>
<dbReference type="OrthoDB" id="8477619at2"/>
<dbReference type="AlphaFoldDB" id="A0A3N4MQU3"/>
<sequence length="628" mass="68125">MDKTTRLTQQDLQIYPSQRMTDTPDGGGLMTGTPLTGADNEIFPPVSDVDRTMGSFDARLLYPAVLRNDAEPLYGGHFIISEPPKSPNVSFLAFKARNYGEERQDIMPRIEAYSVPTVESRMTLLGRHLAGVRLIQAYQRVEAPLPKVGERYCLEFTDTRNSAAARRYEYFRIQDLESEIRTFEIPLPNGETKEIRRRVVKMEITNPLANDYEGVNYPVEGYANAPVKILETQVADSASYYGVKPVSAPLKKGDAALTVSGIFEKLVPTSTVETPYADQYPVADDVWVASAAEKTVYSGYASGTLNLPYAVVPGSVSAGNYRDTGQGILSDGRNIAAIDYQRGIISGLIAGNYTVKAVPGAKTSAARYAFDVEVKETNQGSAWAPLLRPAPALGSLTVSFMALGVWYTLRDNGSGNIVDESGTSVGTVSPQTGSVLLNLPVQPDIGSRIVFQWGDFGGFISFSSTETGKPAVPRNSGGRATYDLGHPVKPGTLVLEWNDDGSKRASDDGKGRLSGDAAGTVDYYDGKIILEAAINAQAVSYRCDEPPKIDVNPVSAQKQGGNWEIVLADTPLPYTLSMTVAFEFERRETANASVAGAAAQKQSNLVMPSWASQYDKLKEILKYGLYQM</sequence>
<name>A0A3N4MQU3_9NEIS</name>
<keyword evidence="3" id="KW-1185">Reference proteome</keyword>
<feature type="region of interest" description="Disordered" evidence="1">
    <location>
        <begin position="17"/>
        <end position="40"/>
    </location>
</feature>
<dbReference type="EMBL" id="RPFL01000020">
    <property type="protein sequence ID" value="RPD86222.1"/>
    <property type="molecule type" value="Genomic_DNA"/>
</dbReference>
<dbReference type="RefSeq" id="WP_123804372.1">
    <property type="nucleotide sequence ID" value="NZ_RPFL01000020.1"/>
</dbReference>
<proteinExistence type="predicted"/>
<reference evidence="2 3" key="1">
    <citation type="submission" date="2018-11" db="EMBL/GenBank/DDBJ databases">
        <title>Neisseria weixii sp. nov. isolated from the rectal contents of plateau pika (Ochotona cruzoniae).</title>
        <authorList>
            <person name="Zhang G."/>
        </authorList>
    </citation>
    <scope>NUCLEOTIDE SEQUENCE [LARGE SCALE GENOMIC DNA]</scope>
    <source>
        <strain evidence="2 3">10009</strain>
    </source>
</reference>
<comment type="caution">
    <text evidence="2">The sequence shown here is derived from an EMBL/GenBank/DDBJ whole genome shotgun (WGS) entry which is preliminary data.</text>
</comment>
<protein>
    <submittedName>
        <fullName evidence="2">Uncharacterized protein</fullName>
    </submittedName>
</protein>
<evidence type="ECO:0000313" key="3">
    <source>
        <dbReference type="Proteomes" id="UP000272412"/>
    </source>
</evidence>
<organism evidence="2 3">
    <name type="scientific">Neisseria weixii</name>
    <dbReference type="NCBI Taxonomy" id="1853276"/>
    <lineage>
        <taxon>Bacteria</taxon>
        <taxon>Pseudomonadati</taxon>
        <taxon>Pseudomonadota</taxon>
        <taxon>Betaproteobacteria</taxon>
        <taxon>Neisseriales</taxon>
        <taxon>Neisseriaceae</taxon>
        <taxon>Neisseria</taxon>
    </lineage>
</organism>
<accession>A0A3N4MQU3</accession>
<dbReference type="Proteomes" id="UP000272412">
    <property type="component" value="Unassembled WGS sequence"/>
</dbReference>
<gene>
    <name evidence="2" type="ORF">EGK74_08245</name>
</gene>
<evidence type="ECO:0000313" key="2">
    <source>
        <dbReference type="EMBL" id="RPD86222.1"/>
    </source>
</evidence>